<dbReference type="InterPro" id="IPR010380">
    <property type="entry name" value="DUF975"/>
</dbReference>
<dbReference type="PANTHER" id="PTHR40076">
    <property type="entry name" value="MEMBRANE PROTEIN-RELATED"/>
    <property type="match status" value="1"/>
</dbReference>
<dbReference type="AlphaFoldDB" id="A0A173YUM0"/>
<evidence type="ECO:0000313" key="2">
    <source>
        <dbReference type="Proteomes" id="UP000095787"/>
    </source>
</evidence>
<protein>
    <submittedName>
        <fullName evidence="1">Predicted membrane protein</fullName>
    </submittedName>
</protein>
<organism evidence="1 2">
    <name type="scientific">[Ruminococcus] torques</name>
    <dbReference type="NCBI Taxonomy" id="33039"/>
    <lineage>
        <taxon>Bacteria</taxon>
        <taxon>Bacillati</taxon>
        <taxon>Bacillota</taxon>
        <taxon>Clostridia</taxon>
        <taxon>Lachnospirales</taxon>
        <taxon>Lachnospiraceae</taxon>
        <taxon>Mediterraneibacter</taxon>
    </lineage>
</organism>
<dbReference type="InterPro" id="IPR010540">
    <property type="entry name" value="CmpB_TMEM229"/>
</dbReference>
<dbReference type="Pfam" id="PF06541">
    <property type="entry name" value="ABC_trans_CmpB"/>
    <property type="match status" value="1"/>
</dbReference>
<reference evidence="1 2" key="1">
    <citation type="submission" date="2015-09" db="EMBL/GenBank/DDBJ databases">
        <authorList>
            <consortium name="Pathogen Informatics"/>
        </authorList>
    </citation>
    <scope>NUCLEOTIDE SEQUENCE [LARGE SCALE GENOMIC DNA]</scope>
    <source>
        <strain evidence="1 2">2789STDY5834841</strain>
    </source>
</reference>
<dbReference type="RefSeq" id="WP_004846850.1">
    <property type="nucleotide sequence ID" value="NZ_CATZLF010000011.1"/>
</dbReference>
<dbReference type="EMBL" id="CYZO01000005">
    <property type="protein sequence ID" value="CUN67133.1"/>
    <property type="molecule type" value="Genomic_DNA"/>
</dbReference>
<dbReference type="Proteomes" id="UP000095787">
    <property type="component" value="Unassembled WGS sequence"/>
</dbReference>
<gene>
    <name evidence="1" type="ORF">ERS852456_00507</name>
</gene>
<dbReference type="PANTHER" id="PTHR40076:SF1">
    <property type="entry name" value="MEMBRANE PROTEIN"/>
    <property type="match status" value="1"/>
</dbReference>
<name>A0A173YUM0_9FIRM</name>
<dbReference type="Pfam" id="PF06161">
    <property type="entry name" value="DUF975"/>
    <property type="match status" value="1"/>
</dbReference>
<proteinExistence type="predicted"/>
<sequence>MWKQKTLKKSSKSCMKPAYTRMVSVCFIISLLTTAYPVSTTFLNLQKLSGPAYTDAAFSLSITNSEAFAETLGLILGGNAFPKLLQNTVFHVFSFVIDLCSAGISIFFNVLRTVNAFFTEPLGTSFVFLIIGLCITFLYQLFVNYVLIIGEMRFFLEVRKYKRTSISKIFFLYKLRCIAAPVWVMFCRSVFQFLWNFTIAGGIIKHYEYAMIPYILAENPKISRKDAFFLSKQLMNKNKWRVFLLDCSFLGWKILSILTLGILDFIFVNPYITGCKAELYASLRRDYVLSRSPRYEMLSDSYLEHVPSEDELLISKALYDDSQGPYTKTSYFEPEQYPVFLFSVQPKTVKPSARVFRNYDILSCIFLFHAASCFGWIMEMLIHLMRDGTVADIHLLFGPWLPLYGIYGIIILKASKRLLKKPIFVFFLNFIVFSFLQYIFSFTVELFSGYKLWDFSEFFLNINGRIYLGGSAAFALLGCAFIYYLAPNWTNYFSKLSKKTQTVFCVILNSLFITDVILTLIFSY</sequence>
<accession>A0A173YUM0</accession>
<evidence type="ECO:0000313" key="1">
    <source>
        <dbReference type="EMBL" id="CUN67133.1"/>
    </source>
</evidence>